<reference evidence="3 4" key="1">
    <citation type="submission" date="2018-06" db="EMBL/GenBank/DDBJ databases">
        <authorList>
            <consortium name="Pathogen Informatics"/>
            <person name="Doyle S."/>
        </authorList>
    </citation>
    <scope>NUCLEOTIDE SEQUENCE [LARGE SCALE GENOMIC DNA]</scope>
    <source>
        <strain evidence="3 4">NCTC13291</strain>
    </source>
</reference>
<evidence type="ECO:0000313" key="4">
    <source>
        <dbReference type="Proteomes" id="UP000254919"/>
    </source>
</evidence>
<dbReference type="Pfam" id="PF11972">
    <property type="entry name" value="HTH_13"/>
    <property type="match status" value="1"/>
</dbReference>
<feature type="compositionally biased region" description="Acidic residues" evidence="1">
    <location>
        <begin position="1"/>
        <end position="13"/>
    </location>
</feature>
<name>A0A379PLI7_9PROT</name>
<dbReference type="RefSeq" id="WP_027297472.1">
    <property type="nucleotide sequence ID" value="NZ_AP031465.1"/>
</dbReference>
<dbReference type="AlphaFoldDB" id="A0A379PLI7"/>
<dbReference type="GeneID" id="99631919"/>
<evidence type="ECO:0000259" key="2">
    <source>
        <dbReference type="Pfam" id="PF11972"/>
    </source>
</evidence>
<organism evidence="3 4">
    <name type="scientific">Roseomonas mucosa</name>
    <dbReference type="NCBI Taxonomy" id="207340"/>
    <lineage>
        <taxon>Bacteria</taxon>
        <taxon>Pseudomonadati</taxon>
        <taxon>Pseudomonadota</taxon>
        <taxon>Alphaproteobacteria</taxon>
        <taxon>Acetobacterales</taxon>
        <taxon>Roseomonadaceae</taxon>
        <taxon>Roseomonas</taxon>
    </lineage>
</organism>
<dbReference type="EMBL" id="UGVN01000003">
    <property type="protein sequence ID" value="SUE95614.1"/>
    <property type="molecule type" value="Genomic_DNA"/>
</dbReference>
<evidence type="ECO:0000313" key="3">
    <source>
        <dbReference type="EMBL" id="SUE95614.1"/>
    </source>
</evidence>
<dbReference type="InterPro" id="IPR021068">
    <property type="entry name" value="HTH_DNA-bd"/>
</dbReference>
<feature type="domain" description="HTH DNA binding" evidence="2">
    <location>
        <begin position="316"/>
        <end position="372"/>
    </location>
</feature>
<dbReference type="Proteomes" id="UP000254919">
    <property type="component" value="Unassembled WGS sequence"/>
</dbReference>
<protein>
    <submittedName>
        <fullName evidence="3">HTH DNA binding domain</fullName>
    </submittedName>
</protein>
<accession>A0A379PLI7</accession>
<sequence>MAGWDEDEGDPDDGSTPLWAARRSGPPPPVVTPEPARLLRPLARAEDLLSRLDARAGAASGALREGLVARLALAEASSWLTQAGLPTHPHDLGLRAAGLTGSWSAASDLHRLERAMPATWGGSDGEVGTVAAEHPVEQALALARLLTRLPVFRGDPLDDADRLAAALRSLGDSAWPAAAASPGAAIPDVAAWRRGWLRTGEGVPALLAAAGAAARWMREAGEGDLARPEPQQAIFLATVLLKRRRRLAQVPLVFWSGARPGERLPRPTGDPAAWPGLFLARVAAAARRGLEVLDRLEAAQAKLAALTEGSRRSSSLPAAAELVLRRPIVTAPQLAKDLGLTHQGALLILARLREARILQEVTGRGSFRAYGIYPPS</sequence>
<evidence type="ECO:0000256" key="1">
    <source>
        <dbReference type="SAM" id="MobiDB-lite"/>
    </source>
</evidence>
<proteinExistence type="predicted"/>
<feature type="region of interest" description="Disordered" evidence="1">
    <location>
        <begin position="1"/>
        <end position="34"/>
    </location>
</feature>
<gene>
    <name evidence="3" type="ORF">NCTC13291_04502</name>
</gene>